<dbReference type="PaxDb" id="3827-XP_004488882.1"/>
<reference evidence="1" key="1">
    <citation type="journal article" date="2013" name="Nat. Biotechnol.">
        <title>Draft genome sequence of chickpea (Cicer arietinum) provides a resource for trait improvement.</title>
        <authorList>
            <person name="Varshney R.K."/>
            <person name="Song C."/>
            <person name="Saxena R.K."/>
            <person name="Azam S."/>
            <person name="Yu S."/>
            <person name="Sharpe A.G."/>
            <person name="Cannon S."/>
            <person name="Baek J."/>
            <person name="Rosen B.D."/>
            <person name="Tar'an B."/>
            <person name="Millan T."/>
            <person name="Zhang X."/>
            <person name="Ramsay L.D."/>
            <person name="Iwata A."/>
            <person name="Wang Y."/>
            <person name="Nelson W."/>
            <person name="Farmer A.D."/>
            <person name="Gaur P.M."/>
            <person name="Soderlund C."/>
            <person name="Penmetsa R.V."/>
            <person name="Xu C."/>
            <person name="Bharti A.K."/>
            <person name="He W."/>
            <person name="Winter P."/>
            <person name="Zhao S."/>
            <person name="Hane J.K."/>
            <person name="Carrasquilla-Garcia N."/>
            <person name="Condie J.A."/>
            <person name="Upadhyaya H.D."/>
            <person name="Luo M.C."/>
            <person name="Thudi M."/>
            <person name="Gowda C.L."/>
            <person name="Singh N.P."/>
            <person name="Lichtenzveig J."/>
            <person name="Gali K.K."/>
            <person name="Rubio J."/>
            <person name="Nadarajan N."/>
            <person name="Dolezel J."/>
            <person name="Bansal K.C."/>
            <person name="Xu X."/>
            <person name="Edwards D."/>
            <person name="Zhang G."/>
            <person name="Kahl G."/>
            <person name="Gil J."/>
            <person name="Singh K.B."/>
            <person name="Datta S.K."/>
            <person name="Jackson S.A."/>
            <person name="Wang J."/>
            <person name="Cook D.R."/>
        </authorList>
    </citation>
    <scope>NUCLEOTIDE SEQUENCE [LARGE SCALE GENOMIC DNA]</scope>
    <source>
        <strain evidence="1">cv. CDC Frontier</strain>
    </source>
</reference>
<organism evidence="1 2">
    <name type="scientific">Cicer arietinum</name>
    <name type="common">Chickpea</name>
    <name type="synonym">Garbanzo</name>
    <dbReference type="NCBI Taxonomy" id="3827"/>
    <lineage>
        <taxon>Eukaryota</taxon>
        <taxon>Viridiplantae</taxon>
        <taxon>Streptophyta</taxon>
        <taxon>Embryophyta</taxon>
        <taxon>Tracheophyta</taxon>
        <taxon>Spermatophyta</taxon>
        <taxon>Magnoliopsida</taxon>
        <taxon>eudicotyledons</taxon>
        <taxon>Gunneridae</taxon>
        <taxon>Pentapetalae</taxon>
        <taxon>rosids</taxon>
        <taxon>fabids</taxon>
        <taxon>Fabales</taxon>
        <taxon>Fabaceae</taxon>
        <taxon>Papilionoideae</taxon>
        <taxon>50 kb inversion clade</taxon>
        <taxon>NPAAA clade</taxon>
        <taxon>Hologalegina</taxon>
        <taxon>IRL clade</taxon>
        <taxon>Cicereae</taxon>
        <taxon>Cicer</taxon>
    </lineage>
</organism>
<reference evidence="2" key="2">
    <citation type="submission" date="2025-08" db="UniProtKB">
        <authorList>
            <consortium name="RefSeq"/>
        </authorList>
    </citation>
    <scope>IDENTIFICATION</scope>
    <source>
        <tissue evidence="2">Etiolated seedlings</tissue>
    </source>
</reference>
<dbReference type="RefSeq" id="XP_004488882.1">
    <property type="nucleotide sequence ID" value="XM_004488825.1"/>
</dbReference>
<dbReference type="AlphaFoldDB" id="A0A1S2XG76"/>
<accession>A0A1S2XG76</accession>
<evidence type="ECO:0000313" key="1">
    <source>
        <dbReference type="Proteomes" id="UP000087171"/>
    </source>
</evidence>
<keyword evidence="1" id="KW-1185">Reference proteome</keyword>
<protein>
    <submittedName>
        <fullName evidence="2">Uncharacterized protein LOC101491927</fullName>
    </submittedName>
</protein>
<proteinExistence type="predicted"/>
<dbReference type="Pfam" id="PF14223">
    <property type="entry name" value="Retrotran_gag_2"/>
    <property type="match status" value="1"/>
</dbReference>
<evidence type="ECO:0000313" key="2">
    <source>
        <dbReference type="RefSeq" id="XP_004488882.1"/>
    </source>
</evidence>
<gene>
    <name evidence="2" type="primary">LOC101491927</name>
</gene>
<sequence>MAQITIYGKMQLFLKSQETSIWRIITKGYFTQRVDQNDTTSTEKKETNWTLEEKSKVLLNSKSQLFLSWALRREESERVDECDTAKEVWYTLQTHHEGMSHVKETRKFELF</sequence>
<dbReference type="KEGG" id="cam:101491927"/>
<name>A0A1S2XG76_CICAR</name>
<dbReference type="Proteomes" id="UP000087171">
    <property type="component" value="Chromosome Ca1"/>
</dbReference>
<dbReference type="GeneID" id="101491927"/>